<accession>A0A9P4I6Y6</accession>
<dbReference type="Proteomes" id="UP000799772">
    <property type="component" value="Unassembled WGS sequence"/>
</dbReference>
<proteinExistence type="predicted"/>
<dbReference type="SUPFAM" id="SSF161266">
    <property type="entry name" value="Gam-like"/>
    <property type="match status" value="1"/>
</dbReference>
<dbReference type="AlphaFoldDB" id="A0A9P4I6Y6"/>
<comment type="caution">
    <text evidence="3">The sequence shown here is derived from an EMBL/GenBank/DDBJ whole genome shotgun (WGS) entry which is preliminary data.</text>
</comment>
<keyword evidence="4" id="KW-1185">Reference proteome</keyword>
<evidence type="ECO:0000256" key="1">
    <source>
        <dbReference type="SAM" id="Coils"/>
    </source>
</evidence>
<reference evidence="3" key="1">
    <citation type="journal article" date="2020" name="Stud. Mycol.">
        <title>101 Dothideomycetes genomes: a test case for predicting lifestyles and emergence of pathogens.</title>
        <authorList>
            <person name="Haridas S."/>
            <person name="Albert R."/>
            <person name="Binder M."/>
            <person name="Bloem J."/>
            <person name="Labutti K."/>
            <person name="Salamov A."/>
            <person name="Andreopoulos B."/>
            <person name="Baker S."/>
            <person name="Barry K."/>
            <person name="Bills G."/>
            <person name="Bluhm B."/>
            <person name="Cannon C."/>
            <person name="Castanera R."/>
            <person name="Culley D."/>
            <person name="Daum C."/>
            <person name="Ezra D."/>
            <person name="Gonzalez J."/>
            <person name="Henrissat B."/>
            <person name="Kuo A."/>
            <person name="Liang C."/>
            <person name="Lipzen A."/>
            <person name="Lutzoni F."/>
            <person name="Magnuson J."/>
            <person name="Mondo S."/>
            <person name="Nolan M."/>
            <person name="Ohm R."/>
            <person name="Pangilinan J."/>
            <person name="Park H.-J."/>
            <person name="Ramirez L."/>
            <person name="Alfaro M."/>
            <person name="Sun H."/>
            <person name="Tritt A."/>
            <person name="Yoshinaga Y."/>
            <person name="Zwiers L.-H."/>
            <person name="Turgeon B."/>
            <person name="Goodwin S."/>
            <person name="Spatafora J."/>
            <person name="Crous P."/>
            <person name="Grigoriev I."/>
        </authorList>
    </citation>
    <scope>NUCLEOTIDE SEQUENCE</scope>
    <source>
        <strain evidence="3">CBS 133067</strain>
    </source>
</reference>
<feature type="compositionally biased region" description="Basic and acidic residues" evidence="2">
    <location>
        <begin position="13"/>
        <end position="25"/>
    </location>
</feature>
<gene>
    <name evidence="3" type="ORF">NA57DRAFT_79543</name>
</gene>
<organism evidence="3 4">
    <name type="scientific">Rhizodiscina lignyota</name>
    <dbReference type="NCBI Taxonomy" id="1504668"/>
    <lineage>
        <taxon>Eukaryota</taxon>
        <taxon>Fungi</taxon>
        <taxon>Dikarya</taxon>
        <taxon>Ascomycota</taxon>
        <taxon>Pezizomycotina</taxon>
        <taxon>Dothideomycetes</taxon>
        <taxon>Pleosporomycetidae</taxon>
        <taxon>Aulographales</taxon>
        <taxon>Rhizodiscinaceae</taxon>
        <taxon>Rhizodiscina</taxon>
    </lineage>
</organism>
<feature type="region of interest" description="Disordered" evidence="2">
    <location>
        <begin position="1"/>
        <end position="52"/>
    </location>
</feature>
<evidence type="ECO:0000313" key="3">
    <source>
        <dbReference type="EMBL" id="KAF2095054.1"/>
    </source>
</evidence>
<dbReference type="OrthoDB" id="3545916at2759"/>
<feature type="coiled-coil region" evidence="1">
    <location>
        <begin position="117"/>
        <end position="169"/>
    </location>
</feature>
<dbReference type="EMBL" id="ML978132">
    <property type="protein sequence ID" value="KAF2095054.1"/>
    <property type="molecule type" value="Genomic_DNA"/>
</dbReference>
<keyword evidence="1" id="KW-0175">Coiled coil</keyword>
<protein>
    <submittedName>
        <fullName evidence="3">Uncharacterized protein</fullName>
    </submittedName>
</protein>
<sequence length="561" mass="64108">MTKILGIQIGSSKSKDDSTSKRHLSEQPQRGHAGSRNHDFLSHAARPDEPPLDMKQYENYIRRRAEDVVEMLRKVDGKHKPLDSKADPCDNLYNVQRDLLSHFEKMLKDETPLRKENAKMRGEKAAMQEALKGKEDDLEDAKKRWQKTLDDARVEMRKLGDQNTVLRNDLGNRDRVHQNAVKAIEERHRVQLEQHRTHATQLEGVIENNKLYYEGQMYKIREEYNQKLADVEDACAAEVAKLEKQHNQEVTTLKTDSEKERKLMLSRHKGEKDELNSKMQRMETVHGQESVRLKNALVTPADAIPALTDSDLKDQVKELRTLIVSLSRAPFWSRPAPDAQTLGQLHGQGDLARRVPSKHLRYILESVIWKIIIDGFFIPQFGFQSLGSYGRHVLNEWCRLFNRDSSTDSFPRPDGLAEQWRSVTFEQLRRKRTQPSAITEFIRSSEENFETVLRKLITAFGKVSSDNKQDDMQVIAEKARSLALLFGTQRARLELYLPQPNQRFGNGDPAIENCNDSMPHSSSGGVVLFGVSPGLRKQGDARGGSLDRIDDLQPAMVYLGA</sequence>
<feature type="compositionally biased region" description="Basic and acidic residues" evidence="2">
    <location>
        <begin position="36"/>
        <end position="49"/>
    </location>
</feature>
<evidence type="ECO:0000256" key="2">
    <source>
        <dbReference type="SAM" id="MobiDB-lite"/>
    </source>
</evidence>
<name>A0A9P4I6Y6_9PEZI</name>
<evidence type="ECO:0000313" key="4">
    <source>
        <dbReference type="Proteomes" id="UP000799772"/>
    </source>
</evidence>